<dbReference type="RefSeq" id="WP_196206689.1">
    <property type="nucleotide sequence ID" value="NZ_JADPUN010000422.1"/>
</dbReference>
<sequence>MHAYRVGGLYNASRTSWNEGTYLRFTAAGPELILFFARPSAKEIADLRRGAPWFAWIDSEHVGLLAFKFGTAIPWSDAPYHPGRESEPVTFDHQGDNHLLLLVLLVDADTGIIRAMRQVTWPPAFAQRVARSIRRMSATPYSERAFDLALNQLYRQWPGTEQLVEERADITCYGGTDEVARGTGPDAAPD</sequence>
<accession>A0ABS0H9S7</accession>
<gene>
    <name evidence="1" type="ORF">I0C86_41010</name>
</gene>
<protein>
    <submittedName>
        <fullName evidence="1">Uncharacterized protein</fullName>
    </submittedName>
</protein>
<keyword evidence="2" id="KW-1185">Reference proteome</keyword>
<evidence type="ECO:0000313" key="1">
    <source>
        <dbReference type="EMBL" id="MBF9135232.1"/>
    </source>
</evidence>
<name>A0ABS0H9S7_9ACTN</name>
<evidence type="ECO:0000313" key="2">
    <source>
        <dbReference type="Proteomes" id="UP000638560"/>
    </source>
</evidence>
<dbReference type="EMBL" id="JADPUN010000422">
    <property type="protein sequence ID" value="MBF9135232.1"/>
    <property type="molecule type" value="Genomic_DNA"/>
</dbReference>
<proteinExistence type="predicted"/>
<organism evidence="1 2">
    <name type="scientific">Plantactinospora alkalitolerans</name>
    <dbReference type="NCBI Taxonomy" id="2789879"/>
    <lineage>
        <taxon>Bacteria</taxon>
        <taxon>Bacillati</taxon>
        <taxon>Actinomycetota</taxon>
        <taxon>Actinomycetes</taxon>
        <taxon>Micromonosporales</taxon>
        <taxon>Micromonosporaceae</taxon>
        <taxon>Plantactinospora</taxon>
    </lineage>
</organism>
<reference evidence="1 2" key="1">
    <citation type="submission" date="2020-11" db="EMBL/GenBank/DDBJ databases">
        <title>A novel isolate from a Black sea contaminated sediment with potential to produce alkanes: Plantactinospora alkalitolerans sp. nov.</title>
        <authorList>
            <person name="Carro L."/>
            <person name="Veyisoglu A."/>
            <person name="Guven K."/>
            <person name="Schumann P."/>
            <person name="Klenk H.-P."/>
            <person name="Sahin N."/>
        </authorList>
    </citation>
    <scope>NUCLEOTIDE SEQUENCE [LARGE SCALE GENOMIC DNA]</scope>
    <source>
        <strain evidence="1 2">S1510</strain>
    </source>
</reference>
<comment type="caution">
    <text evidence="1">The sequence shown here is derived from an EMBL/GenBank/DDBJ whole genome shotgun (WGS) entry which is preliminary data.</text>
</comment>
<dbReference type="Proteomes" id="UP000638560">
    <property type="component" value="Unassembled WGS sequence"/>
</dbReference>